<gene>
    <name evidence="2" type="ORF">DRJ00_07635</name>
</gene>
<dbReference type="PROSITE" id="PS00201">
    <property type="entry name" value="FLAVODOXIN"/>
    <property type="match status" value="1"/>
</dbReference>
<dbReference type="EMBL" id="QMPZ01000147">
    <property type="protein sequence ID" value="RLE07710.1"/>
    <property type="molecule type" value="Genomic_DNA"/>
</dbReference>
<proteinExistence type="predicted"/>
<reference evidence="2 3" key="1">
    <citation type="submission" date="2018-06" db="EMBL/GenBank/DDBJ databases">
        <title>Extensive metabolic versatility and redundancy in microbially diverse, dynamic hydrothermal sediments.</title>
        <authorList>
            <person name="Dombrowski N."/>
            <person name="Teske A."/>
            <person name="Baker B.J."/>
        </authorList>
    </citation>
    <scope>NUCLEOTIDE SEQUENCE [LARGE SCALE GENOMIC DNA]</scope>
    <source>
        <strain evidence="2">B47_G16</strain>
    </source>
</reference>
<dbReference type="Proteomes" id="UP000279422">
    <property type="component" value="Unassembled WGS sequence"/>
</dbReference>
<sequence length="167" mass="18725">MKILVVFYSWKGKTRLVASSISKVLGADLKEIKEIEERRGPFSFLSAGYSAARGECSKIKPFDFKLEAYDLIFLGTPVWAMRPAPAVNAFISKAKLKGKKFVLFATMGIFGGKKTISIVKEMIEAKQGRVVSSFIVIKTGGVKREEMIRRAEEIAKKFIKQGRKEVR</sequence>
<evidence type="ECO:0000259" key="1">
    <source>
        <dbReference type="PROSITE" id="PS50902"/>
    </source>
</evidence>
<dbReference type="PANTHER" id="PTHR39201">
    <property type="entry name" value="EXPORTED PROTEIN-RELATED"/>
    <property type="match status" value="1"/>
</dbReference>
<dbReference type="InterPro" id="IPR008254">
    <property type="entry name" value="Flavodoxin/NO_synth"/>
</dbReference>
<dbReference type="InterPro" id="IPR001226">
    <property type="entry name" value="Flavodoxin_CS"/>
</dbReference>
<dbReference type="GO" id="GO:0009055">
    <property type="term" value="F:electron transfer activity"/>
    <property type="evidence" value="ECO:0007669"/>
    <property type="project" value="InterPro"/>
</dbReference>
<name>A0A497E274_UNCAE</name>
<dbReference type="PROSITE" id="PS50902">
    <property type="entry name" value="FLAVODOXIN_LIKE"/>
    <property type="match status" value="1"/>
</dbReference>
<dbReference type="AlphaFoldDB" id="A0A497E274"/>
<dbReference type="Gene3D" id="3.40.50.360">
    <property type="match status" value="1"/>
</dbReference>
<comment type="caution">
    <text evidence="2">The sequence shown here is derived from an EMBL/GenBank/DDBJ whole genome shotgun (WGS) entry which is preliminary data.</text>
</comment>
<evidence type="ECO:0000313" key="3">
    <source>
        <dbReference type="Proteomes" id="UP000279422"/>
    </source>
</evidence>
<dbReference type="InterPro" id="IPR029039">
    <property type="entry name" value="Flavoprotein-like_sf"/>
</dbReference>
<dbReference type="PANTHER" id="PTHR39201:SF1">
    <property type="entry name" value="FLAVODOXIN-LIKE DOMAIN-CONTAINING PROTEIN"/>
    <property type="match status" value="1"/>
</dbReference>
<accession>A0A497E274</accession>
<dbReference type="GO" id="GO:0010181">
    <property type="term" value="F:FMN binding"/>
    <property type="evidence" value="ECO:0007669"/>
    <property type="project" value="InterPro"/>
</dbReference>
<organism evidence="2 3">
    <name type="scientific">Aerophobetes bacterium</name>
    <dbReference type="NCBI Taxonomy" id="2030807"/>
    <lineage>
        <taxon>Bacteria</taxon>
        <taxon>Candidatus Aerophobota</taxon>
    </lineage>
</organism>
<dbReference type="SUPFAM" id="SSF52218">
    <property type="entry name" value="Flavoproteins"/>
    <property type="match status" value="1"/>
</dbReference>
<evidence type="ECO:0000313" key="2">
    <source>
        <dbReference type="EMBL" id="RLE07710.1"/>
    </source>
</evidence>
<dbReference type="Pfam" id="PF12682">
    <property type="entry name" value="Flavodoxin_4"/>
    <property type="match status" value="1"/>
</dbReference>
<protein>
    <submittedName>
        <fullName evidence="2">Flavodoxin</fullName>
    </submittedName>
</protein>
<feature type="domain" description="Flavodoxin-like" evidence="1">
    <location>
        <begin position="3"/>
        <end position="159"/>
    </location>
</feature>